<dbReference type="PANTHER" id="PTHR42940">
    <property type="entry name" value="ALCOHOL DEHYDROGENASE 1-RELATED"/>
    <property type="match status" value="1"/>
</dbReference>
<dbReference type="PANTHER" id="PTHR42940:SF8">
    <property type="entry name" value="VACUOLAR PROTEIN SORTING-ASSOCIATED PROTEIN 11"/>
    <property type="match status" value="1"/>
</dbReference>
<dbReference type="SMART" id="SM00829">
    <property type="entry name" value="PKS_ER"/>
    <property type="match status" value="1"/>
</dbReference>
<dbReference type="Gene3D" id="3.40.50.720">
    <property type="entry name" value="NAD(P)-binding Rossmann-like Domain"/>
    <property type="match status" value="1"/>
</dbReference>
<dbReference type="InterPro" id="IPR011032">
    <property type="entry name" value="GroES-like_sf"/>
</dbReference>
<dbReference type="SUPFAM" id="SSF50129">
    <property type="entry name" value="GroES-like"/>
    <property type="match status" value="1"/>
</dbReference>
<dbReference type="InterPro" id="IPR013154">
    <property type="entry name" value="ADH-like_N"/>
</dbReference>
<evidence type="ECO:0000256" key="1">
    <source>
        <dbReference type="ARBA" id="ARBA00001947"/>
    </source>
</evidence>
<evidence type="ECO:0000256" key="8">
    <source>
        <dbReference type="SAM" id="MobiDB-lite"/>
    </source>
</evidence>
<feature type="domain" description="Enoyl reductase (ER)" evidence="9">
    <location>
        <begin position="21"/>
        <end position="357"/>
    </location>
</feature>
<dbReference type="InterPro" id="IPR020843">
    <property type="entry name" value="ER"/>
</dbReference>
<dbReference type="SUPFAM" id="SSF51735">
    <property type="entry name" value="NAD(P)-binding Rossmann-fold domains"/>
    <property type="match status" value="1"/>
</dbReference>
<comment type="similarity">
    <text evidence="2 7">Belongs to the zinc-containing alcohol dehydrogenase family.</text>
</comment>
<keyword evidence="3 7" id="KW-0479">Metal-binding</keyword>
<evidence type="ECO:0000256" key="2">
    <source>
        <dbReference type="ARBA" id="ARBA00008072"/>
    </source>
</evidence>
<dbReference type="GO" id="GO:0008270">
    <property type="term" value="F:zinc ion binding"/>
    <property type="evidence" value="ECO:0007669"/>
    <property type="project" value="InterPro"/>
</dbReference>
<evidence type="ECO:0000256" key="6">
    <source>
        <dbReference type="ARBA" id="ARBA00023027"/>
    </source>
</evidence>
<sequence length="377" mass="41229">MSSTRWTGPLIRPRQGTMKAGQINPQSLKVEINDVPIPKPNENEILVKIHCASLCHSDIMIFEPNDEMVYPEKPTTMGHEATGQIIEMGSNVKGFKKGDNIGFLPATNVCFNCVPCKQVHNMWCERNQPVMQGFGSDGYFAEYAVVDYRSSMVLPENLDPVAAAPLFCAGVTAFHAIDDLKLPAGSWVAIVGCGGLGALAVQYARAMKYRVIGLDIAAAAREEAKSLGAEYVFDSAAADKYLERVLEITNGGVDAAVNFTASKKAYSAMPAMIRPGRGILMVVGIPAEPIELNAYDIALGKFRVMGSNNGTGYNMRAAIEFSAKHNIFSRLEYFTLDELPLMVKRMQNHEARGRMAVKFENSTDSVSESRNRSTSRL</sequence>
<dbReference type="AlphaFoldDB" id="A0A0B7KCM2"/>
<dbReference type="Pfam" id="PF00107">
    <property type="entry name" value="ADH_zinc_N"/>
    <property type="match status" value="1"/>
</dbReference>
<evidence type="ECO:0000259" key="9">
    <source>
        <dbReference type="SMART" id="SM00829"/>
    </source>
</evidence>
<reference evidence="10" key="1">
    <citation type="submission" date="2015-01" db="EMBL/GenBank/DDBJ databases">
        <authorList>
            <person name="Durling Mikael"/>
        </authorList>
    </citation>
    <scope>NUCLEOTIDE SEQUENCE</scope>
</reference>
<dbReference type="Pfam" id="PF08240">
    <property type="entry name" value="ADH_N"/>
    <property type="match status" value="1"/>
</dbReference>
<dbReference type="Gene3D" id="3.90.180.10">
    <property type="entry name" value="Medium-chain alcohol dehydrogenases, catalytic domain"/>
    <property type="match status" value="1"/>
</dbReference>
<keyword evidence="6" id="KW-0520">NAD</keyword>
<evidence type="ECO:0000256" key="7">
    <source>
        <dbReference type="RuleBase" id="RU361277"/>
    </source>
</evidence>
<dbReference type="PROSITE" id="PS00059">
    <property type="entry name" value="ADH_ZINC"/>
    <property type="match status" value="1"/>
</dbReference>
<gene>
    <name evidence="10" type="ORF">BN869_000008509_1</name>
</gene>
<dbReference type="InterPro" id="IPR002328">
    <property type="entry name" value="ADH_Zn_CS"/>
</dbReference>
<protein>
    <recommendedName>
        <fullName evidence="9">Enoyl reductase (ER) domain-containing protein</fullName>
    </recommendedName>
</protein>
<dbReference type="GO" id="GO:0004022">
    <property type="term" value="F:alcohol dehydrogenase (NAD+) activity"/>
    <property type="evidence" value="ECO:0007669"/>
    <property type="project" value="TreeGrafter"/>
</dbReference>
<accession>A0A0B7KCM2</accession>
<comment type="cofactor">
    <cofactor evidence="1 7">
        <name>Zn(2+)</name>
        <dbReference type="ChEBI" id="CHEBI:29105"/>
    </cofactor>
</comment>
<dbReference type="InterPro" id="IPR013149">
    <property type="entry name" value="ADH-like_C"/>
</dbReference>
<feature type="region of interest" description="Disordered" evidence="8">
    <location>
        <begin position="358"/>
        <end position="377"/>
    </location>
</feature>
<dbReference type="InterPro" id="IPR036291">
    <property type="entry name" value="NAD(P)-bd_dom_sf"/>
</dbReference>
<name>A0A0B7KCM2_BIOOC</name>
<organism evidence="10">
    <name type="scientific">Bionectria ochroleuca</name>
    <name type="common">Gliocladium roseum</name>
    <dbReference type="NCBI Taxonomy" id="29856"/>
    <lineage>
        <taxon>Eukaryota</taxon>
        <taxon>Fungi</taxon>
        <taxon>Dikarya</taxon>
        <taxon>Ascomycota</taxon>
        <taxon>Pezizomycotina</taxon>
        <taxon>Sordariomycetes</taxon>
        <taxon>Hypocreomycetidae</taxon>
        <taxon>Hypocreales</taxon>
        <taxon>Bionectriaceae</taxon>
        <taxon>Clonostachys</taxon>
    </lineage>
</organism>
<dbReference type="FunFam" id="3.40.50.720:FF:000039">
    <property type="entry name" value="Alcohol dehydrogenase AdhP"/>
    <property type="match status" value="1"/>
</dbReference>
<evidence type="ECO:0000256" key="3">
    <source>
        <dbReference type="ARBA" id="ARBA00022723"/>
    </source>
</evidence>
<dbReference type="EMBL" id="CDPU01000028">
    <property type="protein sequence ID" value="CEO52451.1"/>
    <property type="molecule type" value="Genomic_DNA"/>
</dbReference>
<proteinExistence type="inferred from homology"/>
<evidence type="ECO:0000256" key="5">
    <source>
        <dbReference type="ARBA" id="ARBA00023002"/>
    </source>
</evidence>
<dbReference type="GO" id="GO:0005737">
    <property type="term" value="C:cytoplasm"/>
    <property type="evidence" value="ECO:0007669"/>
    <property type="project" value="TreeGrafter"/>
</dbReference>
<evidence type="ECO:0000256" key="4">
    <source>
        <dbReference type="ARBA" id="ARBA00022833"/>
    </source>
</evidence>
<keyword evidence="5" id="KW-0560">Oxidoreductase</keyword>
<keyword evidence="4 7" id="KW-0862">Zinc</keyword>
<evidence type="ECO:0000313" key="10">
    <source>
        <dbReference type="EMBL" id="CEO52451.1"/>
    </source>
</evidence>
<feature type="compositionally biased region" description="Polar residues" evidence="8">
    <location>
        <begin position="360"/>
        <end position="377"/>
    </location>
</feature>